<dbReference type="GO" id="GO:0070180">
    <property type="term" value="F:large ribosomal subunit rRNA binding"/>
    <property type="evidence" value="ECO:0007669"/>
    <property type="project" value="TreeGrafter"/>
</dbReference>
<dbReference type="NCBIfam" id="TIGR01067">
    <property type="entry name" value="rplN_bact"/>
    <property type="match status" value="1"/>
</dbReference>
<evidence type="ECO:0000256" key="6">
    <source>
        <dbReference type="RuleBase" id="RU003949"/>
    </source>
</evidence>
<proteinExistence type="inferred from homology"/>
<dbReference type="InterPro" id="IPR019972">
    <property type="entry name" value="Ribosomal_uL14_CS"/>
</dbReference>
<evidence type="ECO:0000256" key="1">
    <source>
        <dbReference type="ARBA" id="ARBA00022730"/>
    </source>
</evidence>
<dbReference type="GO" id="GO:0003735">
    <property type="term" value="F:structural constituent of ribosome"/>
    <property type="evidence" value="ECO:0007669"/>
    <property type="project" value="InterPro"/>
</dbReference>
<dbReference type="PROSITE" id="PS00049">
    <property type="entry name" value="RIBOSOMAL_L14"/>
    <property type="match status" value="1"/>
</dbReference>
<dbReference type="FunFam" id="2.40.150.20:FF:000001">
    <property type="entry name" value="50S ribosomal protein L14"/>
    <property type="match status" value="1"/>
</dbReference>
<dbReference type="GO" id="GO:0006412">
    <property type="term" value="P:translation"/>
    <property type="evidence" value="ECO:0007669"/>
    <property type="project" value="UniProtKB-UniRule"/>
</dbReference>
<dbReference type="OrthoDB" id="9806379at2"/>
<dbReference type="EMBL" id="FXTB01000011">
    <property type="protein sequence ID" value="SMO87603.1"/>
    <property type="molecule type" value="Genomic_DNA"/>
</dbReference>
<dbReference type="CDD" id="cd00337">
    <property type="entry name" value="Ribosomal_uL14"/>
    <property type="match status" value="1"/>
</dbReference>
<gene>
    <name evidence="5" type="primary">rplN</name>
    <name evidence="8" type="ORF">SAMN06265379_11175</name>
</gene>
<name>A0A521EUJ6_SACCC</name>
<evidence type="ECO:0000313" key="9">
    <source>
        <dbReference type="Proteomes" id="UP000319040"/>
    </source>
</evidence>
<evidence type="ECO:0000256" key="2">
    <source>
        <dbReference type="ARBA" id="ARBA00022884"/>
    </source>
</evidence>
<comment type="similarity">
    <text evidence="5 6">Belongs to the universal ribosomal protein uL14 family.</text>
</comment>
<accession>A0A521EUJ6</accession>
<dbReference type="GO" id="GO:0022625">
    <property type="term" value="C:cytosolic large ribosomal subunit"/>
    <property type="evidence" value="ECO:0007669"/>
    <property type="project" value="TreeGrafter"/>
</dbReference>
<reference evidence="8 9" key="1">
    <citation type="submission" date="2017-05" db="EMBL/GenBank/DDBJ databases">
        <authorList>
            <person name="Varghese N."/>
            <person name="Submissions S."/>
        </authorList>
    </citation>
    <scope>NUCLEOTIDE SEQUENCE [LARGE SCALE GENOMIC DNA]</scope>
    <source>
        <strain evidence="8 9">DSM 27040</strain>
    </source>
</reference>
<evidence type="ECO:0000256" key="5">
    <source>
        <dbReference type="HAMAP-Rule" id="MF_01367"/>
    </source>
</evidence>
<sequence>MIQQESRLAVADNSGAREVLCIRVLGGTKRRYASIGDRIVVTVKSASPSTDMKKGTVTKAVIVRTKKEIRRADGSYIRFDENACVLLNQAGEIRGTRIFGPVARELRDGYMKIVSLAPEVL</sequence>
<keyword evidence="1 5" id="KW-0699">rRNA-binding</keyword>
<dbReference type="SMART" id="SM01374">
    <property type="entry name" value="Ribosomal_L14"/>
    <property type="match status" value="1"/>
</dbReference>
<keyword evidence="3 5" id="KW-0689">Ribosomal protein</keyword>
<dbReference type="Proteomes" id="UP000319040">
    <property type="component" value="Unassembled WGS sequence"/>
</dbReference>
<dbReference type="InterPro" id="IPR005745">
    <property type="entry name" value="Ribosomal_uL14_bac-type"/>
</dbReference>
<evidence type="ECO:0000256" key="3">
    <source>
        <dbReference type="ARBA" id="ARBA00022980"/>
    </source>
</evidence>
<dbReference type="PANTHER" id="PTHR11761">
    <property type="entry name" value="50S/60S RIBOSOMAL PROTEIN L14/L23"/>
    <property type="match status" value="1"/>
</dbReference>
<keyword evidence="9" id="KW-1185">Reference proteome</keyword>
<evidence type="ECO:0000256" key="7">
    <source>
        <dbReference type="RuleBase" id="RU003950"/>
    </source>
</evidence>
<comment type="subunit">
    <text evidence="5">Part of the 50S ribosomal subunit. Forms a cluster with proteins L3 and L19. In the 70S ribosome, L14 and L19 interact and together make contacts with the 16S rRNA in bridges B5 and B8.</text>
</comment>
<dbReference type="InterPro" id="IPR036853">
    <property type="entry name" value="Ribosomal_uL14_sf"/>
</dbReference>
<dbReference type="PANTHER" id="PTHR11761:SF3">
    <property type="entry name" value="LARGE RIBOSOMAL SUBUNIT PROTEIN UL14M"/>
    <property type="match status" value="1"/>
</dbReference>
<dbReference type="RefSeq" id="WP_142534521.1">
    <property type="nucleotide sequence ID" value="NZ_FXTB01000011.1"/>
</dbReference>
<dbReference type="InterPro" id="IPR000218">
    <property type="entry name" value="Ribosomal_uL14"/>
</dbReference>
<protein>
    <recommendedName>
        <fullName evidence="5">Large ribosomal subunit protein uL14</fullName>
    </recommendedName>
</protein>
<evidence type="ECO:0000256" key="4">
    <source>
        <dbReference type="ARBA" id="ARBA00023274"/>
    </source>
</evidence>
<dbReference type="HAMAP" id="MF_01367">
    <property type="entry name" value="Ribosomal_uL14"/>
    <property type="match status" value="1"/>
</dbReference>
<keyword evidence="4 5" id="KW-0687">Ribonucleoprotein</keyword>
<organism evidence="8 9">
    <name type="scientific">Saccharicrinis carchari</name>
    <dbReference type="NCBI Taxonomy" id="1168039"/>
    <lineage>
        <taxon>Bacteria</taxon>
        <taxon>Pseudomonadati</taxon>
        <taxon>Bacteroidota</taxon>
        <taxon>Bacteroidia</taxon>
        <taxon>Marinilabiliales</taxon>
        <taxon>Marinilabiliaceae</taxon>
        <taxon>Saccharicrinis</taxon>
    </lineage>
</organism>
<comment type="function">
    <text evidence="5 7">Binds to 23S rRNA. Forms part of two intersubunit bridges in the 70S ribosome.</text>
</comment>
<dbReference type="AlphaFoldDB" id="A0A521EUJ6"/>
<dbReference type="Pfam" id="PF00238">
    <property type="entry name" value="Ribosomal_L14"/>
    <property type="match status" value="1"/>
</dbReference>
<dbReference type="SUPFAM" id="SSF50193">
    <property type="entry name" value="Ribosomal protein L14"/>
    <property type="match status" value="1"/>
</dbReference>
<dbReference type="Gene3D" id="2.40.150.20">
    <property type="entry name" value="Ribosomal protein L14"/>
    <property type="match status" value="1"/>
</dbReference>
<keyword evidence="2 5" id="KW-0694">RNA-binding</keyword>
<evidence type="ECO:0000313" key="8">
    <source>
        <dbReference type="EMBL" id="SMO87603.1"/>
    </source>
</evidence>